<comment type="caution">
    <text evidence="7">The sequence shown here is derived from an EMBL/GenBank/DDBJ whole genome shotgun (WGS) entry which is preliminary data.</text>
</comment>
<dbReference type="PROSITE" id="PS00217">
    <property type="entry name" value="SUGAR_TRANSPORT_2"/>
    <property type="match status" value="1"/>
</dbReference>
<accession>A0A8H6CDG9</accession>
<sequence>MKWEEEGYTRKDEFGNMISIEEYEESQRPTGASRVMTRGDLKLYAICGVGFFLDSYDLFIINLVTPIWTYEYWGGLAHPPKKTPTYPLLLRGAVNAAANIGNIIGQLSFGFLGDAFGRKFVYGKEMIIMIVGVILVISLPNNLKGPTRNKFWYLFGMRVLMGIGIGGDYPMSASIVAERSSLRNRGRMLGWIFSNQGWGTLAGSIVTLIVLGCFSKALKHGEYNQLDAVWRIQIGVALVPAFATLYQRLTMPESKKYLQSGELSMLKSSSLSSSATTMDYTGKGAKAHTTDADSNDVSSQDRNASIVEAHVAPPTRDVQLKTFMVYFSEWRHLKQLVGTASCWFLVDVAFYGLNLNQSVLLAAIGFSKGKTEYDTLLKNAYGNLIIAAAGYVPGYFLTIYFIEILGRRWIQIQGFLVCALMFGIIAGDYKHLGTAGKFVCFTIAQMFFNFGPNATTFIIPGELYPSRVRGFAHGVSAAVGKLGAILSGVLFNYLSTKIGVANVLWIFFACNVAGAISTFFLVPETKGVDADALDFKECQEKVARGRAM</sequence>
<evidence type="ECO:0000256" key="4">
    <source>
        <dbReference type="ARBA" id="ARBA00023136"/>
    </source>
</evidence>
<comment type="subcellular location">
    <subcellularLocation>
        <location evidence="1">Membrane</location>
        <topology evidence="1">Multi-pass membrane protein</topology>
    </subcellularLocation>
</comment>
<feature type="transmembrane region" description="Helical" evidence="5">
    <location>
        <begin position="151"/>
        <end position="177"/>
    </location>
</feature>
<keyword evidence="2 5" id="KW-0812">Transmembrane</keyword>
<dbReference type="InterPro" id="IPR005828">
    <property type="entry name" value="MFS_sugar_transport-like"/>
</dbReference>
<dbReference type="GeneID" id="59329977"/>
<dbReference type="SUPFAM" id="SSF103473">
    <property type="entry name" value="MFS general substrate transporter"/>
    <property type="match status" value="1"/>
</dbReference>
<evidence type="ECO:0000313" key="8">
    <source>
        <dbReference type="Proteomes" id="UP000593566"/>
    </source>
</evidence>
<feature type="transmembrane region" description="Helical" evidence="5">
    <location>
        <begin position="471"/>
        <end position="491"/>
    </location>
</feature>
<dbReference type="Gene3D" id="1.20.1250.20">
    <property type="entry name" value="MFS general substrate transporter like domains"/>
    <property type="match status" value="2"/>
</dbReference>
<reference evidence="7 8" key="1">
    <citation type="journal article" date="2020" name="Genomics">
        <title>Complete, high-quality genomes from long-read metagenomic sequencing of two wolf lichen thalli reveals enigmatic genome architecture.</title>
        <authorList>
            <person name="McKenzie S.K."/>
            <person name="Walston R.F."/>
            <person name="Allen J.L."/>
        </authorList>
    </citation>
    <scope>NUCLEOTIDE SEQUENCE [LARGE SCALE GENOMIC DNA]</scope>
    <source>
        <strain evidence="7">WasteWater1</strain>
    </source>
</reference>
<proteinExistence type="predicted"/>
<keyword evidence="4 5" id="KW-0472">Membrane</keyword>
<keyword evidence="8" id="KW-1185">Reference proteome</keyword>
<dbReference type="PROSITE" id="PS00216">
    <property type="entry name" value="SUGAR_TRANSPORT_1"/>
    <property type="match status" value="1"/>
</dbReference>
<feature type="transmembrane region" description="Helical" evidence="5">
    <location>
        <begin position="43"/>
        <end position="68"/>
    </location>
</feature>
<dbReference type="Proteomes" id="UP000593566">
    <property type="component" value="Unassembled WGS sequence"/>
</dbReference>
<dbReference type="CDD" id="cd17364">
    <property type="entry name" value="MFS_PhT"/>
    <property type="match status" value="1"/>
</dbReference>
<dbReference type="Pfam" id="PF00083">
    <property type="entry name" value="Sugar_tr"/>
    <property type="match status" value="1"/>
</dbReference>
<evidence type="ECO:0000256" key="5">
    <source>
        <dbReference type="SAM" id="Phobius"/>
    </source>
</evidence>
<feature type="transmembrane region" description="Helical" evidence="5">
    <location>
        <begin position="230"/>
        <end position="249"/>
    </location>
</feature>
<dbReference type="EMBL" id="JACCJB010000013">
    <property type="protein sequence ID" value="KAF6221595.1"/>
    <property type="molecule type" value="Genomic_DNA"/>
</dbReference>
<dbReference type="PROSITE" id="PS50850">
    <property type="entry name" value="MFS"/>
    <property type="match status" value="1"/>
</dbReference>
<keyword evidence="3 5" id="KW-1133">Transmembrane helix</keyword>
<evidence type="ECO:0000313" key="7">
    <source>
        <dbReference type="EMBL" id="KAF6221595.1"/>
    </source>
</evidence>
<feature type="transmembrane region" description="Helical" evidence="5">
    <location>
        <begin position="121"/>
        <end position="139"/>
    </location>
</feature>
<organism evidence="7 8">
    <name type="scientific">Letharia lupina</name>
    <dbReference type="NCBI Taxonomy" id="560253"/>
    <lineage>
        <taxon>Eukaryota</taxon>
        <taxon>Fungi</taxon>
        <taxon>Dikarya</taxon>
        <taxon>Ascomycota</taxon>
        <taxon>Pezizomycotina</taxon>
        <taxon>Lecanoromycetes</taxon>
        <taxon>OSLEUM clade</taxon>
        <taxon>Lecanoromycetidae</taxon>
        <taxon>Lecanorales</taxon>
        <taxon>Lecanorineae</taxon>
        <taxon>Parmeliaceae</taxon>
        <taxon>Letharia</taxon>
    </lineage>
</organism>
<dbReference type="InterPro" id="IPR036259">
    <property type="entry name" value="MFS_trans_sf"/>
</dbReference>
<dbReference type="AlphaFoldDB" id="A0A8H6CDG9"/>
<feature type="transmembrane region" description="Helical" evidence="5">
    <location>
        <begin position="88"/>
        <end position="109"/>
    </location>
</feature>
<evidence type="ECO:0000259" key="6">
    <source>
        <dbReference type="PROSITE" id="PS50850"/>
    </source>
</evidence>
<feature type="transmembrane region" description="Helical" evidence="5">
    <location>
        <begin position="380"/>
        <end position="402"/>
    </location>
</feature>
<dbReference type="PANTHER" id="PTHR24064">
    <property type="entry name" value="SOLUTE CARRIER FAMILY 22 MEMBER"/>
    <property type="match status" value="1"/>
</dbReference>
<evidence type="ECO:0000256" key="1">
    <source>
        <dbReference type="ARBA" id="ARBA00004141"/>
    </source>
</evidence>
<evidence type="ECO:0000256" key="3">
    <source>
        <dbReference type="ARBA" id="ARBA00022989"/>
    </source>
</evidence>
<name>A0A8H6CDG9_9LECA</name>
<dbReference type="GO" id="GO:0016020">
    <property type="term" value="C:membrane"/>
    <property type="evidence" value="ECO:0007669"/>
    <property type="project" value="UniProtKB-SubCell"/>
</dbReference>
<feature type="transmembrane region" description="Helical" evidence="5">
    <location>
        <begin position="438"/>
        <end position="459"/>
    </location>
</feature>
<evidence type="ECO:0000256" key="2">
    <source>
        <dbReference type="ARBA" id="ARBA00022692"/>
    </source>
</evidence>
<gene>
    <name evidence="7" type="ORF">HO133_001561</name>
</gene>
<feature type="transmembrane region" description="Helical" evidence="5">
    <location>
        <begin position="408"/>
        <end position="426"/>
    </location>
</feature>
<dbReference type="GO" id="GO:0022857">
    <property type="term" value="F:transmembrane transporter activity"/>
    <property type="evidence" value="ECO:0007669"/>
    <property type="project" value="InterPro"/>
</dbReference>
<dbReference type="InterPro" id="IPR020846">
    <property type="entry name" value="MFS_dom"/>
</dbReference>
<feature type="transmembrane region" description="Helical" evidence="5">
    <location>
        <begin position="503"/>
        <end position="522"/>
    </location>
</feature>
<protein>
    <recommendedName>
        <fullName evidence="6">Major facilitator superfamily (MFS) profile domain-containing protein</fullName>
    </recommendedName>
</protein>
<feature type="transmembrane region" description="Helical" evidence="5">
    <location>
        <begin position="198"/>
        <end position="218"/>
    </location>
</feature>
<dbReference type="InterPro" id="IPR005829">
    <property type="entry name" value="Sugar_transporter_CS"/>
</dbReference>
<dbReference type="RefSeq" id="XP_037151030.1">
    <property type="nucleotide sequence ID" value="XM_037292491.1"/>
</dbReference>
<feature type="domain" description="Major facilitator superfamily (MFS) profile" evidence="6">
    <location>
        <begin position="43"/>
        <end position="526"/>
    </location>
</feature>